<name>A0A9X6NHQ1_HYPEX</name>
<accession>A0A9X6NHQ1</accession>
<dbReference type="Proteomes" id="UP000192578">
    <property type="component" value="Unassembled WGS sequence"/>
</dbReference>
<proteinExistence type="predicted"/>
<dbReference type="EMBL" id="MTYJ01000206">
    <property type="protein sequence ID" value="OWA50876.1"/>
    <property type="molecule type" value="Genomic_DNA"/>
</dbReference>
<gene>
    <name evidence="1" type="ORF">BV898_15379</name>
</gene>
<dbReference type="AlphaFoldDB" id="A0A9X6NHQ1"/>
<evidence type="ECO:0000313" key="1">
    <source>
        <dbReference type="EMBL" id="OWA50876.1"/>
    </source>
</evidence>
<sequence>MFQINPLNVNRLLTEYNTDQFKDNARRISFQEQELANTLRDMIDRCPKHVGFAMKTSANLDDATELLDYEVSMDPIAKFVEEDDEEGQGKQNAVGFWSLFNSRN</sequence>
<evidence type="ECO:0000313" key="2">
    <source>
        <dbReference type="Proteomes" id="UP000192578"/>
    </source>
</evidence>
<comment type="caution">
    <text evidence="1">The sequence shown here is derived from an EMBL/GenBank/DDBJ whole genome shotgun (WGS) entry which is preliminary data.</text>
</comment>
<reference evidence="2" key="1">
    <citation type="submission" date="2017-01" db="EMBL/GenBank/DDBJ databases">
        <title>Comparative genomics of anhydrobiosis in the tardigrade Hypsibius dujardini.</title>
        <authorList>
            <person name="Yoshida Y."/>
            <person name="Koutsovoulos G."/>
            <person name="Laetsch D."/>
            <person name="Stevens L."/>
            <person name="Kumar S."/>
            <person name="Horikawa D."/>
            <person name="Ishino K."/>
            <person name="Komine S."/>
            <person name="Tomita M."/>
            <person name="Blaxter M."/>
            <person name="Arakawa K."/>
        </authorList>
    </citation>
    <scope>NUCLEOTIDE SEQUENCE [LARGE SCALE GENOMIC DNA]</scope>
    <source>
        <strain evidence="2">Z151</strain>
    </source>
</reference>
<protein>
    <submittedName>
        <fullName evidence="1">Uncharacterized protein</fullName>
    </submittedName>
</protein>
<keyword evidence="2" id="KW-1185">Reference proteome</keyword>
<organism evidence="1 2">
    <name type="scientific">Hypsibius exemplaris</name>
    <name type="common">Freshwater tardigrade</name>
    <dbReference type="NCBI Taxonomy" id="2072580"/>
    <lineage>
        <taxon>Eukaryota</taxon>
        <taxon>Metazoa</taxon>
        <taxon>Ecdysozoa</taxon>
        <taxon>Tardigrada</taxon>
        <taxon>Eutardigrada</taxon>
        <taxon>Parachela</taxon>
        <taxon>Hypsibioidea</taxon>
        <taxon>Hypsibiidae</taxon>
        <taxon>Hypsibius</taxon>
    </lineage>
</organism>